<dbReference type="PANTHER" id="PTHR33540:SF2">
    <property type="entry name" value="TRNA THREONYLCARBAMOYLADENOSINE BIOSYNTHESIS PROTEIN TSAE"/>
    <property type="match status" value="1"/>
</dbReference>
<evidence type="ECO:0000256" key="6">
    <source>
        <dbReference type="ARBA" id="ARBA00022723"/>
    </source>
</evidence>
<dbReference type="NCBIfam" id="TIGR00150">
    <property type="entry name" value="T6A_YjeE"/>
    <property type="match status" value="1"/>
</dbReference>
<evidence type="ECO:0000256" key="5">
    <source>
        <dbReference type="ARBA" id="ARBA00022694"/>
    </source>
</evidence>
<dbReference type="PANTHER" id="PTHR33540">
    <property type="entry name" value="TRNA THREONYLCARBAMOYLADENOSINE BIOSYNTHESIS PROTEIN TSAE"/>
    <property type="match status" value="1"/>
</dbReference>
<evidence type="ECO:0000313" key="11">
    <source>
        <dbReference type="EMBL" id="NMG76989.1"/>
    </source>
</evidence>
<organism evidence="11 12">
    <name type="scientific">Aromatoleum diolicum</name>
    <dbReference type="NCBI Taxonomy" id="75796"/>
    <lineage>
        <taxon>Bacteria</taxon>
        <taxon>Pseudomonadati</taxon>
        <taxon>Pseudomonadota</taxon>
        <taxon>Betaproteobacteria</taxon>
        <taxon>Rhodocyclales</taxon>
        <taxon>Rhodocyclaceae</taxon>
        <taxon>Aromatoleum</taxon>
    </lineage>
</organism>
<dbReference type="Proteomes" id="UP000648984">
    <property type="component" value="Unassembled WGS sequence"/>
</dbReference>
<gene>
    <name evidence="11" type="primary">tsaE</name>
    <name evidence="11" type="ORF">GPA25_19740</name>
</gene>
<protein>
    <recommendedName>
        <fullName evidence="3">tRNA threonylcarbamoyladenosine biosynthesis protein TsaE</fullName>
    </recommendedName>
    <alternativeName>
        <fullName evidence="10">t(6)A37 threonylcarbamoyladenosine biosynthesis protein TsaE</fullName>
    </alternativeName>
</protein>
<dbReference type="SUPFAM" id="SSF52540">
    <property type="entry name" value="P-loop containing nucleoside triphosphate hydrolases"/>
    <property type="match status" value="1"/>
</dbReference>
<evidence type="ECO:0000256" key="8">
    <source>
        <dbReference type="ARBA" id="ARBA00022840"/>
    </source>
</evidence>
<sequence length="171" mass="18504">MIQVLHPADDSGSRFAAHLDDERDTEAAGAALAATLHAGLVIYLRGDLGAGKTTLVRGALRALGHVGKVKSPTYTLIEPYIVSRLNLYHFDFYRFAVPEEYLEAGLDEYFAGNGVCLVEWPDKAIPYIAAPDLEVCLTVSGPGRRLEASALTEAGRTCISKLDSELNRKPS</sequence>
<reference evidence="11 12" key="1">
    <citation type="submission" date="2019-12" db="EMBL/GenBank/DDBJ databases">
        <title>Comparative genomics gives insights into the taxonomy of the Azoarcus-Aromatoleum group and reveals separate origins of nif in the plant-associated Azoarcus and non-plant-associated Aromatoleum sub-groups.</title>
        <authorList>
            <person name="Lafos M."/>
            <person name="Maluk M."/>
            <person name="Batista M."/>
            <person name="Junghare M."/>
            <person name="Carmona M."/>
            <person name="Faoro H."/>
            <person name="Cruz L.M."/>
            <person name="Battistoni F."/>
            <person name="De Souza E."/>
            <person name="Pedrosa F."/>
            <person name="Chen W.-M."/>
            <person name="Poole P.S."/>
            <person name="Dixon R.A."/>
            <person name="James E.K."/>
        </authorList>
    </citation>
    <scope>NUCLEOTIDE SEQUENCE [LARGE SCALE GENOMIC DNA]</scope>
    <source>
        <strain evidence="11 12">22Lin</strain>
    </source>
</reference>
<comment type="subcellular location">
    <subcellularLocation>
        <location evidence="1">Cytoplasm</location>
    </subcellularLocation>
</comment>
<accession>A0ABX1QF18</accession>
<keyword evidence="12" id="KW-1185">Reference proteome</keyword>
<proteinExistence type="inferred from homology"/>
<dbReference type="InterPro" id="IPR003442">
    <property type="entry name" value="T6A_TsaE"/>
</dbReference>
<evidence type="ECO:0000256" key="4">
    <source>
        <dbReference type="ARBA" id="ARBA00022490"/>
    </source>
</evidence>
<keyword evidence="6" id="KW-0479">Metal-binding</keyword>
<dbReference type="Pfam" id="PF02367">
    <property type="entry name" value="TsaE"/>
    <property type="match status" value="1"/>
</dbReference>
<name>A0ABX1QF18_9RHOO</name>
<evidence type="ECO:0000256" key="2">
    <source>
        <dbReference type="ARBA" id="ARBA00007599"/>
    </source>
</evidence>
<comment type="caution">
    <text evidence="11">The sequence shown here is derived from an EMBL/GenBank/DDBJ whole genome shotgun (WGS) entry which is preliminary data.</text>
</comment>
<keyword evidence="5" id="KW-0819">tRNA processing</keyword>
<evidence type="ECO:0000256" key="3">
    <source>
        <dbReference type="ARBA" id="ARBA00019010"/>
    </source>
</evidence>
<dbReference type="RefSeq" id="WP_169262123.1">
    <property type="nucleotide sequence ID" value="NZ_WTVQ01000046.1"/>
</dbReference>
<keyword evidence="9" id="KW-0460">Magnesium</keyword>
<evidence type="ECO:0000256" key="1">
    <source>
        <dbReference type="ARBA" id="ARBA00004496"/>
    </source>
</evidence>
<evidence type="ECO:0000313" key="12">
    <source>
        <dbReference type="Proteomes" id="UP000648984"/>
    </source>
</evidence>
<dbReference type="Gene3D" id="3.40.50.300">
    <property type="entry name" value="P-loop containing nucleotide triphosphate hydrolases"/>
    <property type="match status" value="1"/>
</dbReference>
<evidence type="ECO:0000256" key="9">
    <source>
        <dbReference type="ARBA" id="ARBA00022842"/>
    </source>
</evidence>
<dbReference type="InterPro" id="IPR027417">
    <property type="entry name" value="P-loop_NTPase"/>
</dbReference>
<keyword evidence="4" id="KW-0963">Cytoplasm</keyword>
<keyword evidence="8" id="KW-0067">ATP-binding</keyword>
<dbReference type="EMBL" id="WTVQ01000046">
    <property type="protein sequence ID" value="NMG76989.1"/>
    <property type="molecule type" value="Genomic_DNA"/>
</dbReference>
<evidence type="ECO:0000256" key="10">
    <source>
        <dbReference type="ARBA" id="ARBA00032441"/>
    </source>
</evidence>
<evidence type="ECO:0000256" key="7">
    <source>
        <dbReference type="ARBA" id="ARBA00022741"/>
    </source>
</evidence>
<comment type="similarity">
    <text evidence="2">Belongs to the TsaE family.</text>
</comment>
<keyword evidence="7" id="KW-0547">Nucleotide-binding</keyword>